<feature type="region of interest" description="Disordered" evidence="7">
    <location>
        <begin position="39"/>
        <end position="106"/>
    </location>
</feature>
<dbReference type="PROSITE" id="PS00463">
    <property type="entry name" value="ZN2_CY6_FUNGAL_1"/>
    <property type="match status" value="1"/>
</dbReference>
<evidence type="ECO:0000256" key="4">
    <source>
        <dbReference type="ARBA" id="ARBA00023125"/>
    </source>
</evidence>
<name>A0A5N6IP59_9EURO</name>
<evidence type="ECO:0000256" key="6">
    <source>
        <dbReference type="ARBA" id="ARBA00023242"/>
    </source>
</evidence>
<dbReference type="Pfam" id="PF00172">
    <property type="entry name" value="Zn_clus"/>
    <property type="match status" value="1"/>
</dbReference>
<dbReference type="GO" id="GO:0008270">
    <property type="term" value="F:zinc ion binding"/>
    <property type="evidence" value="ECO:0007669"/>
    <property type="project" value="InterPro"/>
</dbReference>
<evidence type="ECO:0000256" key="3">
    <source>
        <dbReference type="ARBA" id="ARBA00023015"/>
    </source>
</evidence>
<dbReference type="SUPFAM" id="SSF57701">
    <property type="entry name" value="Zn2/Cys6 DNA-binding domain"/>
    <property type="match status" value="1"/>
</dbReference>
<organism evidence="9 10">
    <name type="scientific">Aspergillus minisclerotigenes</name>
    <dbReference type="NCBI Taxonomy" id="656917"/>
    <lineage>
        <taxon>Eukaryota</taxon>
        <taxon>Fungi</taxon>
        <taxon>Dikarya</taxon>
        <taxon>Ascomycota</taxon>
        <taxon>Pezizomycotina</taxon>
        <taxon>Eurotiomycetes</taxon>
        <taxon>Eurotiomycetidae</taxon>
        <taxon>Eurotiales</taxon>
        <taxon>Aspergillaceae</taxon>
        <taxon>Aspergillus</taxon>
        <taxon>Aspergillus subgen. Circumdati</taxon>
    </lineage>
</organism>
<dbReference type="Pfam" id="PF04082">
    <property type="entry name" value="Fungal_trans"/>
    <property type="match status" value="1"/>
</dbReference>
<evidence type="ECO:0000256" key="7">
    <source>
        <dbReference type="SAM" id="MobiDB-lite"/>
    </source>
</evidence>
<reference evidence="9 10" key="1">
    <citation type="submission" date="2019-04" db="EMBL/GenBank/DDBJ databases">
        <title>Fungal friends and foes A comparative genomics study of 23 Aspergillus species from section Flavi.</title>
        <authorList>
            <consortium name="DOE Joint Genome Institute"/>
            <person name="Kjaerbolling I."/>
            <person name="Vesth T.C."/>
            <person name="Frisvad J.C."/>
            <person name="Nybo J.L."/>
            <person name="Theobald S."/>
            <person name="Kildgaard S."/>
            <person name="Petersen T.I."/>
            <person name="Kuo A."/>
            <person name="Sato A."/>
            <person name="Lyhne E.K."/>
            <person name="Kogle M.E."/>
            <person name="Wiebenga A."/>
            <person name="Kun R.S."/>
            <person name="Lubbers R.J."/>
            <person name="Makela M.R."/>
            <person name="Barry K."/>
            <person name="Chovatia M."/>
            <person name="Clum A."/>
            <person name="Daum C."/>
            <person name="Haridas S."/>
            <person name="He G."/>
            <person name="LaButti K."/>
            <person name="Lipzen A."/>
            <person name="Mondo S."/>
            <person name="Pangilinan J."/>
            <person name="Riley R."/>
            <person name="Salamov A."/>
            <person name="Simmons B.A."/>
            <person name="Magnuson J.K."/>
            <person name="Henrissat B."/>
            <person name="Mortensen U.H."/>
            <person name="Larsen T.O."/>
            <person name="De vries R.P."/>
            <person name="Grigoriev I.V."/>
            <person name="Machida M."/>
            <person name="Baker S.E."/>
            <person name="Andersen M.R."/>
        </authorList>
    </citation>
    <scope>NUCLEOTIDE SEQUENCE [LARGE SCALE GENOMIC DNA]</scope>
    <source>
        <strain evidence="9 10">CBS 117635</strain>
    </source>
</reference>
<dbReference type="GO" id="GO:0005634">
    <property type="term" value="C:nucleus"/>
    <property type="evidence" value="ECO:0007669"/>
    <property type="project" value="UniProtKB-SubCell"/>
</dbReference>
<feature type="compositionally biased region" description="Polar residues" evidence="7">
    <location>
        <begin position="40"/>
        <end position="49"/>
    </location>
</feature>
<comment type="subcellular location">
    <subcellularLocation>
        <location evidence="1">Nucleus</location>
    </subcellularLocation>
</comment>
<dbReference type="InterPro" id="IPR036864">
    <property type="entry name" value="Zn2-C6_fun-type_DNA-bd_sf"/>
</dbReference>
<dbReference type="GO" id="GO:0009893">
    <property type="term" value="P:positive regulation of metabolic process"/>
    <property type="evidence" value="ECO:0007669"/>
    <property type="project" value="UniProtKB-ARBA"/>
</dbReference>
<dbReference type="CDD" id="cd00067">
    <property type="entry name" value="GAL4"/>
    <property type="match status" value="1"/>
</dbReference>
<evidence type="ECO:0000256" key="1">
    <source>
        <dbReference type="ARBA" id="ARBA00004123"/>
    </source>
</evidence>
<evidence type="ECO:0000313" key="10">
    <source>
        <dbReference type="Proteomes" id="UP000326289"/>
    </source>
</evidence>
<sequence>MEPAQPPRRVTRACDYCRKKRLKCTGQRPCLNCQLYKAECSTSEPSKGSENAGRKRKRPPTRASATQHDEVDERPHLAPVTTASEGQHATPAPQPPPALSAEPAQIPGPWMPASEPEVAHPVEMAPDFDQYAHDLGLVFAPLWPSNSHLSTSLDELDGADEAVSGISYNHLPTSRLSGEGPSASSFPLDLPQLGHFGPQSHSEPADHPLPPQSAHELFLKKGPLDSKFIGMGSVGSTIFECLRHSSSSHGGSMESTILNHLVRGIQHIDEMALSTPFRTPPLPERDFAEQGVKTYYDFVHLLYPIMESQFFQEWRHIYDNPSALSAAVYSRFCLVVAIGNLASSSRSGTDTWETAKLLQEQTWSLIDQVMANPFMVSTQVLLLHTVFLLYCGKTGIAWMTCGMAIRTAQSLGLHQQTPSQLGLSAERIHLRSRLWSVAYTLDAFLSLSEGRPPATTVPPNLELSRSIPEPEGSSLAMDRPGIYIHDWDIGLAMIANEVHLLLKDSASLNSALARIAEIDARLLAWRDVIPMDFRPDQQILADDPLYSIIAILHLKYHNLMRSIHWISITLSSEKPNGRPTQLGARVRSSEAICLASARSVIDVLNSSTSEQRIAGRLGGFVVQYCMAAISIFYRQIMKEPNRKGARGNLEHMRDGTLHITSLCNGVKSRNQFQVLFEEMLKVAEGVVQNAPMNGLTAN</sequence>
<feature type="compositionally biased region" description="Basic and acidic residues" evidence="7">
    <location>
        <begin position="67"/>
        <end position="76"/>
    </location>
</feature>
<dbReference type="Gene3D" id="4.10.240.10">
    <property type="entry name" value="Zn(2)-C6 fungal-type DNA-binding domain"/>
    <property type="match status" value="1"/>
</dbReference>
<keyword evidence="6" id="KW-0539">Nucleus</keyword>
<dbReference type="InterPro" id="IPR007219">
    <property type="entry name" value="XnlR_reg_dom"/>
</dbReference>
<gene>
    <name evidence="9" type="ORF">BDV30DRAFT_243628</name>
</gene>
<keyword evidence="2" id="KW-0479">Metal-binding</keyword>
<evidence type="ECO:0000256" key="5">
    <source>
        <dbReference type="ARBA" id="ARBA00023163"/>
    </source>
</evidence>
<evidence type="ECO:0000313" key="9">
    <source>
        <dbReference type="EMBL" id="KAB8268135.1"/>
    </source>
</evidence>
<dbReference type="InterPro" id="IPR001138">
    <property type="entry name" value="Zn2Cys6_DnaBD"/>
</dbReference>
<accession>A0A5N6IP59</accession>
<keyword evidence="3" id="KW-0805">Transcription regulation</keyword>
<dbReference type="InterPro" id="IPR050987">
    <property type="entry name" value="AtrR-like"/>
</dbReference>
<keyword evidence="10" id="KW-1185">Reference proteome</keyword>
<dbReference type="AlphaFoldDB" id="A0A5N6IP59"/>
<keyword evidence="4" id="KW-0238">DNA-binding</keyword>
<dbReference type="CDD" id="cd12148">
    <property type="entry name" value="fungal_TF_MHR"/>
    <property type="match status" value="1"/>
</dbReference>
<dbReference type="GO" id="GO:0006351">
    <property type="term" value="P:DNA-templated transcription"/>
    <property type="evidence" value="ECO:0007669"/>
    <property type="project" value="InterPro"/>
</dbReference>
<dbReference type="SMART" id="SM00906">
    <property type="entry name" value="Fungal_trans"/>
    <property type="match status" value="1"/>
</dbReference>
<proteinExistence type="predicted"/>
<evidence type="ECO:0000256" key="2">
    <source>
        <dbReference type="ARBA" id="ARBA00022723"/>
    </source>
</evidence>
<protein>
    <submittedName>
        <fullName evidence="9">Fungal-specific transcription factor domain-containing protein</fullName>
    </submittedName>
</protein>
<dbReference type="SMART" id="SM00066">
    <property type="entry name" value="GAL4"/>
    <property type="match status" value="1"/>
</dbReference>
<dbReference type="PROSITE" id="PS50048">
    <property type="entry name" value="ZN2_CY6_FUNGAL_2"/>
    <property type="match status" value="1"/>
</dbReference>
<feature type="domain" description="Zn(2)-C6 fungal-type" evidence="8">
    <location>
        <begin position="13"/>
        <end position="42"/>
    </location>
</feature>
<evidence type="ECO:0000259" key="8">
    <source>
        <dbReference type="PROSITE" id="PS50048"/>
    </source>
</evidence>
<dbReference type="Proteomes" id="UP000326289">
    <property type="component" value="Unassembled WGS sequence"/>
</dbReference>
<dbReference type="PANTHER" id="PTHR46910:SF37">
    <property type="entry name" value="ZN(II)2CYS6 TRANSCRIPTION FACTOR (EUROFUNG)"/>
    <property type="match status" value="1"/>
</dbReference>
<dbReference type="EMBL" id="ML732877">
    <property type="protein sequence ID" value="KAB8268135.1"/>
    <property type="molecule type" value="Genomic_DNA"/>
</dbReference>
<dbReference type="PANTHER" id="PTHR46910">
    <property type="entry name" value="TRANSCRIPTION FACTOR PDR1"/>
    <property type="match status" value="1"/>
</dbReference>
<dbReference type="GO" id="GO:0003677">
    <property type="term" value="F:DNA binding"/>
    <property type="evidence" value="ECO:0007669"/>
    <property type="project" value="UniProtKB-KW"/>
</dbReference>
<keyword evidence="5" id="KW-0804">Transcription</keyword>
<dbReference type="GO" id="GO:0000981">
    <property type="term" value="F:DNA-binding transcription factor activity, RNA polymerase II-specific"/>
    <property type="evidence" value="ECO:0007669"/>
    <property type="project" value="InterPro"/>
</dbReference>